<gene>
    <name evidence="2" type="ORF">H1P_6350010</name>
    <name evidence="3" type="ORF">H1P_6360002</name>
</gene>
<dbReference type="PANTHER" id="PTHR48079">
    <property type="entry name" value="PROTEIN YEEZ"/>
    <property type="match status" value="1"/>
</dbReference>
<accession>A0A563W2D7</accession>
<evidence type="ECO:0000313" key="2">
    <source>
        <dbReference type="EMBL" id="VEP17700.1"/>
    </source>
</evidence>
<evidence type="ECO:0000313" key="3">
    <source>
        <dbReference type="EMBL" id="VEP17703.1"/>
    </source>
</evidence>
<dbReference type="EMBL" id="CAACVJ010000597">
    <property type="protein sequence ID" value="VEP17703.1"/>
    <property type="molecule type" value="Genomic_DNA"/>
</dbReference>
<dbReference type="InterPro" id="IPR036291">
    <property type="entry name" value="NAD(P)-bd_dom_sf"/>
</dbReference>
<dbReference type="AlphaFoldDB" id="A0A563W2D7"/>
<organism evidence="3 4">
    <name type="scientific">Hyella patelloides LEGE 07179</name>
    <dbReference type="NCBI Taxonomy" id="945734"/>
    <lineage>
        <taxon>Bacteria</taxon>
        <taxon>Bacillati</taxon>
        <taxon>Cyanobacteriota</taxon>
        <taxon>Cyanophyceae</taxon>
        <taxon>Pleurocapsales</taxon>
        <taxon>Hyellaceae</taxon>
        <taxon>Hyella</taxon>
    </lineage>
</organism>
<dbReference type="CDD" id="cd05266">
    <property type="entry name" value="SDR_a4"/>
    <property type="match status" value="1"/>
</dbReference>
<sequence>MNTLILGCGYVGSQVARLWQKNGHRVTATTTTPEKVAKLSPIADRVAIVEGSDLSAVSHAIKDREVVLFSVGAKGKDTYRQSYSETATNLVTALQNNNSVKQVIYTGSYGVLGDRKGQWTDETIPANPVTDGGKILAETEDILLAARSEKLKVCILRLAGIYGEGRELIKIFRRWSGTTRPGKGDDYSNWIHLEDIVNAIEVARDKQLDGIYNLACDECLTTGEFFQRLFTTHNMSGITWDATKDSTRSYNTRLSNQKIKDAGMKFIYPEIIFG</sequence>
<dbReference type="SUPFAM" id="SSF51735">
    <property type="entry name" value="NAD(P)-binding Rossmann-fold domains"/>
    <property type="match status" value="1"/>
</dbReference>
<name>A0A563W2D7_9CYAN</name>
<dbReference type="InterPro" id="IPR051783">
    <property type="entry name" value="NAD(P)-dependent_oxidoreduct"/>
</dbReference>
<dbReference type="GO" id="GO:0004029">
    <property type="term" value="F:aldehyde dehydrogenase (NAD+) activity"/>
    <property type="evidence" value="ECO:0007669"/>
    <property type="project" value="TreeGrafter"/>
</dbReference>
<dbReference type="GO" id="GO:0005737">
    <property type="term" value="C:cytoplasm"/>
    <property type="evidence" value="ECO:0007669"/>
    <property type="project" value="TreeGrafter"/>
</dbReference>
<dbReference type="Pfam" id="PF01370">
    <property type="entry name" value="Epimerase"/>
    <property type="match status" value="1"/>
</dbReference>
<evidence type="ECO:0000259" key="1">
    <source>
        <dbReference type="Pfam" id="PF01370"/>
    </source>
</evidence>
<dbReference type="Gene3D" id="3.40.50.720">
    <property type="entry name" value="NAD(P)-binding Rossmann-like Domain"/>
    <property type="match status" value="1"/>
</dbReference>
<protein>
    <submittedName>
        <fullName evidence="3">Nucleoside-diphosphate-sugar epimerase</fullName>
    </submittedName>
</protein>
<dbReference type="OrthoDB" id="9808276at2"/>
<dbReference type="InterPro" id="IPR001509">
    <property type="entry name" value="Epimerase_deHydtase"/>
</dbReference>
<feature type="domain" description="NAD-dependent epimerase/dehydratase" evidence="1">
    <location>
        <begin position="4"/>
        <end position="214"/>
    </location>
</feature>
<dbReference type="PANTHER" id="PTHR48079:SF6">
    <property type="entry name" value="NAD(P)-BINDING DOMAIN-CONTAINING PROTEIN-RELATED"/>
    <property type="match status" value="1"/>
</dbReference>
<dbReference type="EMBL" id="CAACVJ010000596">
    <property type="protein sequence ID" value="VEP17700.1"/>
    <property type="molecule type" value="Genomic_DNA"/>
</dbReference>
<keyword evidence="4" id="KW-1185">Reference proteome</keyword>
<proteinExistence type="predicted"/>
<dbReference type="Proteomes" id="UP000320055">
    <property type="component" value="Unassembled WGS sequence"/>
</dbReference>
<evidence type="ECO:0000313" key="4">
    <source>
        <dbReference type="Proteomes" id="UP000320055"/>
    </source>
</evidence>
<dbReference type="RefSeq" id="WP_144876121.1">
    <property type="nucleotide sequence ID" value="NZ_LR214368.1"/>
</dbReference>
<reference evidence="3 4" key="1">
    <citation type="submission" date="2019-01" db="EMBL/GenBank/DDBJ databases">
        <authorList>
            <person name="Brito A."/>
        </authorList>
    </citation>
    <scope>NUCLEOTIDE SEQUENCE [LARGE SCALE GENOMIC DNA]</scope>
    <source>
        <strain evidence="3">1</strain>
    </source>
</reference>